<feature type="region of interest" description="Disordered" evidence="1">
    <location>
        <begin position="103"/>
        <end position="123"/>
    </location>
</feature>
<dbReference type="EMBL" id="KZ502537">
    <property type="protein sequence ID" value="PKU76461.1"/>
    <property type="molecule type" value="Genomic_DNA"/>
</dbReference>
<sequence>MHIVHAPAALTATELPPSYIQPEPVERARKYYCVDKERAMPTNGNDGLKNKYGGVDESKRPASGSGEVLHQRRRLPQSPAVMAVGGFALIASIAYFTLYAKPKKGTSPNQIAAAVAGDEPPRK</sequence>
<proteinExistence type="predicted"/>
<dbReference type="Proteomes" id="UP000233837">
    <property type="component" value="Unassembled WGS sequence"/>
</dbReference>
<evidence type="ECO:0000313" key="4">
    <source>
        <dbReference type="Proteomes" id="UP000233837"/>
    </source>
</evidence>
<evidence type="ECO:0000313" key="3">
    <source>
        <dbReference type="EMBL" id="PKU76461.1"/>
    </source>
</evidence>
<evidence type="ECO:0000256" key="2">
    <source>
        <dbReference type="SAM" id="Phobius"/>
    </source>
</evidence>
<reference evidence="3 4" key="2">
    <citation type="journal article" date="2017" name="Nature">
        <title>The Apostasia genome and the evolution of orchids.</title>
        <authorList>
            <person name="Zhang G.Q."/>
            <person name="Liu K.W."/>
            <person name="Li Z."/>
            <person name="Lohaus R."/>
            <person name="Hsiao Y.Y."/>
            <person name="Niu S.C."/>
            <person name="Wang J.Y."/>
            <person name="Lin Y.C."/>
            <person name="Xu Q."/>
            <person name="Chen L.J."/>
            <person name="Yoshida K."/>
            <person name="Fujiwara S."/>
            <person name="Wang Z.W."/>
            <person name="Zhang Y.Q."/>
            <person name="Mitsuda N."/>
            <person name="Wang M."/>
            <person name="Liu G.H."/>
            <person name="Pecoraro L."/>
            <person name="Huang H.X."/>
            <person name="Xiao X.J."/>
            <person name="Lin M."/>
            <person name="Wu X.Y."/>
            <person name="Wu W.L."/>
            <person name="Chen Y.Y."/>
            <person name="Chang S.B."/>
            <person name="Sakamoto S."/>
            <person name="Ohme-Takagi M."/>
            <person name="Yagi M."/>
            <person name="Zeng S.J."/>
            <person name="Shen C.Y."/>
            <person name="Yeh C.M."/>
            <person name="Luo Y.B."/>
            <person name="Tsai W.C."/>
            <person name="Van de Peer Y."/>
            <person name="Liu Z.J."/>
        </authorList>
    </citation>
    <scope>NUCLEOTIDE SEQUENCE [LARGE SCALE GENOMIC DNA]</scope>
    <source>
        <tissue evidence="3">The whole plant</tissue>
    </source>
</reference>
<keyword evidence="2" id="KW-0472">Membrane</keyword>
<keyword evidence="4" id="KW-1185">Reference proteome</keyword>
<protein>
    <recommendedName>
        <fullName evidence="5">Transmembrane protein</fullName>
    </recommendedName>
</protein>
<evidence type="ECO:0008006" key="5">
    <source>
        <dbReference type="Google" id="ProtNLM"/>
    </source>
</evidence>
<dbReference type="OrthoDB" id="1892673at2759"/>
<feature type="transmembrane region" description="Helical" evidence="2">
    <location>
        <begin position="80"/>
        <end position="100"/>
    </location>
</feature>
<feature type="region of interest" description="Disordered" evidence="1">
    <location>
        <begin position="39"/>
        <end position="73"/>
    </location>
</feature>
<name>A0A2I0WLD0_9ASPA</name>
<organism evidence="3 4">
    <name type="scientific">Dendrobium catenatum</name>
    <dbReference type="NCBI Taxonomy" id="906689"/>
    <lineage>
        <taxon>Eukaryota</taxon>
        <taxon>Viridiplantae</taxon>
        <taxon>Streptophyta</taxon>
        <taxon>Embryophyta</taxon>
        <taxon>Tracheophyta</taxon>
        <taxon>Spermatophyta</taxon>
        <taxon>Magnoliopsida</taxon>
        <taxon>Liliopsida</taxon>
        <taxon>Asparagales</taxon>
        <taxon>Orchidaceae</taxon>
        <taxon>Epidendroideae</taxon>
        <taxon>Malaxideae</taxon>
        <taxon>Dendrobiinae</taxon>
        <taxon>Dendrobium</taxon>
    </lineage>
</organism>
<dbReference type="AlphaFoldDB" id="A0A2I0WLD0"/>
<reference evidence="3 4" key="1">
    <citation type="journal article" date="2016" name="Sci. Rep.">
        <title>The Dendrobium catenatum Lindl. genome sequence provides insights into polysaccharide synthase, floral development and adaptive evolution.</title>
        <authorList>
            <person name="Zhang G.Q."/>
            <person name="Xu Q."/>
            <person name="Bian C."/>
            <person name="Tsai W.C."/>
            <person name="Yeh C.M."/>
            <person name="Liu K.W."/>
            <person name="Yoshida K."/>
            <person name="Zhang L.S."/>
            <person name="Chang S.B."/>
            <person name="Chen F."/>
            <person name="Shi Y."/>
            <person name="Su Y.Y."/>
            <person name="Zhang Y.Q."/>
            <person name="Chen L.J."/>
            <person name="Yin Y."/>
            <person name="Lin M."/>
            <person name="Huang H."/>
            <person name="Deng H."/>
            <person name="Wang Z.W."/>
            <person name="Zhu S.L."/>
            <person name="Zhao X."/>
            <person name="Deng C."/>
            <person name="Niu S.C."/>
            <person name="Huang J."/>
            <person name="Wang M."/>
            <person name="Liu G.H."/>
            <person name="Yang H.J."/>
            <person name="Xiao X.J."/>
            <person name="Hsiao Y.Y."/>
            <person name="Wu W.L."/>
            <person name="Chen Y.Y."/>
            <person name="Mitsuda N."/>
            <person name="Ohme-Takagi M."/>
            <person name="Luo Y.B."/>
            <person name="Van de Peer Y."/>
            <person name="Liu Z.J."/>
        </authorList>
    </citation>
    <scope>NUCLEOTIDE SEQUENCE [LARGE SCALE GENOMIC DNA]</scope>
    <source>
        <tissue evidence="3">The whole plant</tissue>
    </source>
</reference>
<keyword evidence="2" id="KW-1133">Transmembrane helix</keyword>
<accession>A0A2I0WLD0</accession>
<evidence type="ECO:0000256" key="1">
    <source>
        <dbReference type="SAM" id="MobiDB-lite"/>
    </source>
</evidence>
<keyword evidence="2" id="KW-0812">Transmembrane</keyword>
<dbReference type="STRING" id="906689.A0A2I0WLD0"/>
<gene>
    <name evidence="3" type="ORF">MA16_Dca001064</name>
</gene>